<dbReference type="AlphaFoldDB" id="A0A838ADU9"/>
<feature type="domain" description="Mce/MlaD" evidence="2">
    <location>
        <begin position="39"/>
        <end position="114"/>
    </location>
</feature>
<dbReference type="GO" id="GO:0051701">
    <property type="term" value="P:biological process involved in interaction with host"/>
    <property type="evidence" value="ECO:0007669"/>
    <property type="project" value="TreeGrafter"/>
</dbReference>
<dbReference type="Pfam" id="PF02470">
    <property type="entry name" value="MlaD"/>
    <property type="match status" value="1"/>
</dbReference>
<evidence type="ECO:0000256" key="1">
    <source>
        <dbReference type="SAM" id="Phobius"/>
    </source>
</evidence>
<keyword evidence="5" id="KW-1185">Reference proteome</keyword>
<dbReference type="InterPro" id="IPR005693">
    <property type="entry name" value="Mce"/>
</dbReference>
<dbReference type="InterPro" id="IPR052336">
    <property type="entry name" value="MlaD_Phospholipid_Transporter"/>
</dbReference>
<dbReference type="NCBIfam" id="TIGR00996">
    <property type="entry name" value="Mtu_fam_mce"/>
    <property type="match status" value="1"/>
</dbReference>
<name>A0A838ADU9_9PSEU</name>
<comment type="caution">
    <text evidence="4">The sequence shown here is derived from an EMBL/GenBank/DDBJ whole genome shotgun (WGS) entry which is preliminary data.</text>
</comment>
<protein>
    <submittedName>
        <fullName evidence="4">MCE family protein</fullName>
    </submittedName>
</protein>
<sequence>MTYGNLLGTWLKLGAFLVITLLCTALVTNTLHRPLGQATTTYQAEFTDVVGLTKGSDVRIAGVRVGKVDRIELTGKHATVTFEVTDDQHVPADAEAALRFADLLGARYLAVRPGGGSSAELEPGSTIPLERTSPAVDLTELFNGFAPVFESLQPDEVNELAGKLVAVFDGQGGTLDSLLSHLVSVTENLVDQDELIGEVLANLRSATDFALEHEPEFERLVNSLAELAAGMADSAEEIGAAIDGAGELARSVSGLMTEVREPLESNIASLDSITETFVEQNENFAATLDAGTRMLPTVNRTLEYGAWLNVYVCFMTIETELPLVGEVDPSVGPHSEVCRK</sequence>
<keyword evidence="1" id="KW-0812">Transmembrane</keyword>
<dbReference type="PANTHER" id="PTHR33371:SF17">
    <property type="entry name" value="MCE-FAMILY PROTEIN MCE1B"/>
    <property type="match status" value="1"/>
</dbReference>
<dbReference type="Pfam" id="PF11887">
    <property type="entry name" value="Mce4_CUP1"/>
    <property type="match status" value="1"/>
</dbReference>
<gene>
    <name evidence="4" type="ORF">H0B56_17445</name>
</gene>
<feature type="domain" description="Mammalian cell entry C-terminal" evidence="3">
    <location>
        <begin position="118"/>
        <end position="300"/>
    </location>
</feature>
<evidence type="ECO:0000313" key="5">
    <source>
        <dbReference type="Proteomes" id="UP000582974"/>
    </source>
</evidence>
<reference evidence="4 5" key="1">
    <citation type="submission" date="2020-07" db="EMBL/GenBank/DDBJ databases">
        <title>Genome of Haloechinothrix sp.</title>
        <authorList>
            <person name="Tang S.-K."/>
            <person name="Yang L."/>
            <person name="Zhu W.-Y."/>
        </authorList>
    </citation>
    <scope>NUCLEOTIDE SEQUENCE [LARGE SCALE GENOMIC DNA]</scope>
    <source>
        <strain evidence="4 5">YIM 98757</strain>
    </source>
</reference>
<proteinExistence type="predicted"/>
<dbReference type="InterPro" id="IPR003399">
    <property type="entry name" value="Mce/MlaD"/>
</dbReference>
<keyword evidence="1" id="KW-0472">Membrane</keyword>
<dbReference type="EMBL" id="JACCKD010000006">
    <property type="protein sequence ID" value="MBA0127335.1"/>
    <property type="molecule type" value="Genomic_DNA"/>
</dbReference>
<keyword evidence="1" id="KW-1133">Transmembrane helix</keyword>
<organism evidence="4 5">
    <name type="scientific">Haloechinothrix aidingensis</name>
    <dbReference type="NCBI Taxonomy" id="2752311"/>
    <lineage>
        <taxon>Bacteria</taxon>
        <taxon>Bacillati</taxon>
        <taxon>Actinomycetota</taxon>
        <taxon>Actinomycetes</taxon>
        <taxon>Pseudonocardiales</taxon>
        <taxon>Pseudonocardiaceae</taxon>
        <taxon>Haloechinothrix</taxon>
    </lineage>
</organism>
<dbReference type="RefSeq" id="WP_180894144.1">
    <property type="nucleotide sequence ID" value="NZ_JACCKD010000006.1"/>
</dbReference>
<accession>A0A838ADU9</accession>
<evidence type="ECO:0000259" key="2">
    <source>
        <dbReference type="Pfam" id="PF02470"/>
    </source>
</evidence>
<dbReference type="GO" id="GO:0005576">
    <property type="term" value="C:extracellular region"/>
    <property type="evidence" value="ECO:0007669"/>
    <property type="project" value="TreeGrafter"/>
</dbReference>
<evidence type="ECO:0000259" key="3">
    <source>
        <dbReference type="Pfam" id="PF11887"/>
    </source>
</evidence>
<dbReference type="Proteomes" id="UP000582974">
    <property type="component" value="Unassembled WGS sequence"/>
</dbReference>
<dbReference type="PANTHER" id="PTHR33371">
    <property type="entry name" value="INTERMEMBRANE PHOSPHOLIPID TRANSPORT SYSTEM BINDING PROTEIN MLAD-RELATED"/>
    <property type="match status" value="1"/>
</dbReference>
<evidence type="ECO:0000313" key="4">
    <source>
        <dbReference type="EMBL" id="MBA0127335.1"/>
    </source>
</evidence>
<dbReference type="InterPro" id="IPR024516">
    <property type="entry name" value="Mce_C"/>
</dbReference>
<feature type="transmembrane region" description="Helical" evidence="1">
    <location>
        <begin position="6"/>
        <end position="27"/>
    </location>
</feature>